<dbReference type="InterPro" id="IPR050174">
    <property type="entry name" value="Protocadherin/Cadherin-CA"/>
</dbReference>
<feature type="compositionally biased region" description="Polar residues" evidence="12">
    <location>
        <begin position="1005"/>
        <end position="1026"/>
    </location>
</feature>
<dbReference type="SMART" id="SM00112">
    <property type="entry name" value="CA"/>
    <property type="match status" value="6"/>
</dbReference>
<dbReference type="Proteomes" id="UP000008143">
    <property type="component" value="Chromosome 3"/>
</dbReference>
<evidence type="ECO:0000256" key="7">
    <source>
        <dbReference type="ARBA" id="ARBA00022889"/>
    </source>
</evidence>
<evidence type="ECO:0000256" key="5">
    <source>
        <dbReference type="ARBA" id="ARBA00022737"/>
    </source>
</evidence>
<dbReference type="GO" id="GO:0016339">
    <property type="term" value="P:calcium-dependent cell-cell adhesion via plasma membrane cell adhesion molecules"/>
    <property type="evidence" value="ECO:0000318"/>
    <property type="project" value="GO_Central"/>
</dbReference>
<feature type="region of interest" description="Disordered" evidence="12">
    <location>
        <begin position="996"/>
        <end position="1044"/>
    </location>
</feature>
<feature type="transmembrane region" description="Helical" evidence="13">
    <location>
        <begin position="731"/>
        <end position="758"/>
    </location>
</feature>
<dbReference type="Pfam" id="PF08266">
    <property type="entry name" value="Cadherin_2"/>
    <property type="match status" value="1"/>
</dbReference>
<evidence type="ECO:0000256" key="1">
    <source>
        <dbReference type="ARBA" id="ARBA00004251"/>
    </source>
</evidence>
<dbReference type="AGR" id="Xenbase:XB-GENE-853482"/>
<evidence type="ECO:0000256" key="12">
    <source>
        <dbReference type="SAM" id="MobiDB-lite"/>
    </source>
</evidence>
<keyword evidence="7" id="KW-0130">Cell adhesion</keyword>
<evidence type="ECO:0000256" key="3">
    <source>
        <dbReference type="ARBA" id="ARBA00022692"/>
    </source>
</evidence>
<evidence type="ECO:0000313" key="16">
    <source>
        <dbReference type="RefSeq" id="XP_004912868.2"/>
    </source>
</evidence>
<keyword evidence="6 11" id="KW-0106">Calcium</keyword>
<feature type="domain" description="Cadherin" evidence="14">
    <location>
        <begin position="363"/>
        <end position="468"/>
    </location>
</feature>
<keyword evidence="2" id="KW-1003">Cell membrane</keyword>
<evidence type="ECO:0000256" key="2">
    <source>
        <dbReference type="ARBA" id="ARBA00022475"/>
    </source>
</evidence>
<dbReference type="CTD" id="51294"/>
<evidence type="ECO:0000256" key="4">
    <source>
        <dbReference type="ARBA" id="ARBA00022729"/>
    </source>
</evidence>
<proteinExistence type="predicted"/>
<dbReference type="OMA" id="ALFMSIC"/>
<dbReference type="Xenbase" id="XB-GENE-853482">
    <property type="gene designation" value="pcdh12"/>
</dbReference>
<dbReference type="OrthoDB" id="6252479at2759"/>
<keyword evidence="8 13" id="KW-1133">Transmembrane helix</keyword>
<feature type="domain" description="Cadherin" evidence="14">
    <location>
        <begin position="250"/>
        <end position="357"/>
    </location>
</feature>
<feature type="domain" description="Cadherin" evidence="14">
    <location>
        <begin position="71"/>
        <end position="140"/>
    </location>
</feature>
<dbReference type="GeneID" id="101734159"/>
<dbReference type="PANTHER" id="PTHR24028:SF42">
    <property type="entry name" value="PROTOCADHERIN-12"/>
    <property type="match status" value="1"/>
</dbReference>
<dbReference type="FunFam" id="2.60.40.60:FF:000007">
    <property type="entry name" value="Protocadherin alpha 2"/>
    <property type="match status" value="1"/>
</dbReference>
<evidence type="ECO:0000313" key="15">
    <source>
        <dbReference type="Proteomes" id="UP000008143"/>
    </source>
</evidence>
<dbReference type="FunFam" id="2.60.40.60:FF:000001">
    <property type="entry name" value="Protocadherin alpha 2"/>
    <property type="match status" value="1"/>
</dbReference>
<feature type="domain" description="Cadherin" evidence="14">
    <location>
        <begin position="469"/>
        <end position="578"/>
    </location>
</feature>
<dbReference type="GO" id="GO:0005509">
    <property type="term" value="F:calcium ion binding"/>
    <property type="evidence" value="ECO:0007669"/>
    <property type="project" value="UniProtKB-UniRule"/>
</dbReference>
<gene>
    <name evidence="16 17" type="primary">pcdh12</name>
</gene>
<dbReference type="AlphaFoldDB" id="A0A8J0QZQ0"/>
<keyword evidence="9 13" id="KW-0472">Membrane</keyword>
<dbReference type="PANTHER" id="PTHR24028">
    <property type="entry name" value="CADHERIN-87A"/>
    <property type="match status" value="1"/>
</dbReference>
<organism evidence="15 16">
    <name type="scientific">Xenopus tropicalis</name>
    <name type="common">Western clawed frog</name>
    <name type="synonym">Silurana tropicalis</name>
    <dbReference type="NCBI Taxonomy" id="8364"/>
    <lineage>
        <taxon>Eukaryota</taxon>
        <taxon>Metazoa</taxon>
        <taxon>Chordata</taxon>
        <taxon>Craniata</taxon>
        <taxon>Vertebrata</taxon>
        <taxon>Euteleostomi</taxon>
        <taxon>Amphibia</taxon>
        <taxon>Batrachia</taxon>
        <taxon>Anura</taxon>
        <taxon>Pipoidea</taxon>
        <taxon>Pipidae</taxon>
        <taxon>Xenopodinae</taxon>
        <taxon>Xenopus</taxon>
        <taxon>Silurana</taxon>
    </lineage>
</organism>
<keyword evidence="10" id="KW-0325">Glycoprotein</keyword>
<feature type="domain" description="Cadherin" evidence="14">
    <location>
        <begin position="141"/>
        <end position="249"/>
    </location>
</feature>
<accession>A0A8J0QZQ0</accession>
<keyword evidence="5" id="KW-0677">Repeat</keyword>
<dbReference type="FunFam" id="2.60.40.60:FF:000002">
    <property type="entry name" value="Protocadherin alpha 2"/>
    <property type="match status" value="1"/>
</dbReference>
<dbReference type="RefSeq" id="XP_004912868.2">
    <property type="nucleotide sequence ID" value="XM_004912811.4"/>
</dbReference>
<keyword evidence="3 13" id="KW-0812">Transmembrane</keyword>
<dbReference type="GO" id="GO:0050839">
    <property type="term" value="F:cell adhesion molecule binding"/>
    <property type="evidence" value="ECO:0000318"/>
    <property type="project" value="GO_Central"/>
</dbReference>
<dbReference type="Gene3D" id="2.60.40.60">
    <property type="entry name" value="Cadherins"/>
    <property type="match status" value="6"/>
</dbReference>
<evidence type="ECO:0000256" key="11">
    <source>
        <dbReference type="PROSITE-ProRule" id="PRU00043"/>
    </source>
</evidence>
<evidence type="ECO:0000259" key="14">
    <source>
        <dbReference type="PROSITE" id="PS50268"/>
    </source>
</evidence>
<name>A0A8J0QZQ0_XENTR</name>
<dbReference type="GO" id="GO:0005886">
    <property type="term" value="C:plasma membrane"/>
    <property type="evidence" value="ECO:0000318"/>
    <property type="project" value="GO_Central"/>
</dbReference>
<dbReference type="FunFam" id="2.60.40.60:FF:000003">
    <property type="entry name" value="Protocadherin alpha 2"/>
    <property type="match status" value="1"/>
</dbReference>
<feature type="domain" description="Cadherin" evidence="14">
    <location>
        <begin position="637"/>
        <end position="727"/>
    </location>
</feature>
<keyword evidence="15" id="KW-1185">Reference proteome</keyword>
<evidence type="ECO:0000256" key="10">
    <source>
        <dbReference type="ARBA" id="ARBA00023180"/>
    </source>
</evidence>
<evidence type="ECO:0000256" key="8">
    <source>
        <dbReference type="ARBA" id="ARBA00022989"/>
    </source>
</evidence>
<evidence type="ECO:0000256" key="9">
    <source>
        <dbReference type="ARBA" id="ARBA00023136"/>
    </source>
</evidence>
<dbReference type="InterPro" id="IPR020894">
    <property type="entry name" value="Cadherin_CS"/>
</dbReference>
<dbReference type="PROSITE" id="PS50268">
    <property type="entry name" value="CADHERIN_2"/>
    <property type="match status" value="6"/>
</dbReference>
<evidence type="ECO:0000313" key="17">
    <source>
        <dbReference type="Xenbase" id="XB-GENE-853482"/>
    </source>
</evidence>
<dbReference type="SUPFAM" id="SSF49313">
    <property type="entry name" value="Cadherin-like"/>
    <property type="match status" value="5"/>
</dbReference>
<reference evidence="16" key="1">
    <citation type="submission" date="2025-08" db="UniProtKB">
        <authorList>
            <consortium name="RefSeq"/>
        </authorList>
    </citation>
    <scope>IDENTIFICATION</scope>
    <source>
        <strain evidence="16">Nigerian</strain>
        <tissue evidence="16">Liver and blood</tissue>
    </source>
</reference>
<dbReference type="GO" id="GO:0007156">
    <property type="term" value="P:homophilic cell adhesion via plasma membrane adhesion molecules"/>
    <property type="evidence" value="ECO:0007669"/>
    <property type="project" value="InterPro"/>
</dbReference>
<dbReference type="InterPro" id="IPR015919">
    <property type="entry name" value="Cadherin-like_sf"/>
</dbReference>
<dbReference type="InterPro" id="IPR013164">
    <property type="entry name" value="Cadherin_N"/>
</dbReference>
<dbReference type="CDD" id="cd11304">
    <property type="entry name" value="Cadherin_repeat"/>
    <property type="match status" value="6"/>
</dbReference>
<evidence type="ECO:0000256" key="6">
    <source>
        <dbReference type="ARBA" id="ARBA00022837"/>
    </source>
</evidence>
<dbReference type="KEGG" id="xtr:101734159"/>
<dbReference type="PROSITE" id="PS00232">
    <property type="entry name" value="CADHERIN_1"/>
    <property type="match status" value="2"/>
</dbReference>
<protein>
    <submittedName>
        <fullName evidence="16">Protocadherin-12</fullName>
    </submittedName>
</protein>
<sequence length="1182" mass="130515">MEHVSGTMNGIPHITCQVVALLLICSFYNAFSKNSASSMVRFRTQEEVAVGTTIGKISEMPGWSVDESEEYKLIQEPKPFPVDVGLKDGTITTTGRLDREELCKPHGHCLLTFDVLATKALVLVHVEIEVLDINDNEPSFQKPELDLEISESVSLRHRIPLDRAFDPDSGSNALKGYNLSPNEHFTLNVLSNSDGTKHPELLVVKELDREIQSSFQLVLVALDGGVPQKSGTTQIRINVLDSNDNSPTFGESSVILEVPEDTSPGTLLLNLTATDPDQGPNGEIEFSFSKNTAHHVLSMFSIDPKLGGLVLKQSLDHEDRRTYELDVQANDLGPNPIPSHCKVLIKVVDINDNAPDIQVKWASQDSNEIMVSETVPLGSFVALVMANDPDSGTNGQVDCHLIQEQAHFKLQRTNGNSYILSTNAILDREKWEEYNLTIQAQDQGVPSFSTKKSLKIRVTDANDNCPLFEKISYDVSVVENNAPNTHLLTVHAVDLDAGINSEVTYSIIDSFLSGTAASALVSIHSTTGEIYALRPLDHEKITEIQFMVKAEDKGSPKLSSNASIRVSLIDQNDNSPVIVQPQLRRGYASITVLVNMETGLLFSSMEVKNVQALGNVIPDFGANNIFTDIEDINIHPVLQVVATDADSDENAKLTYHLANTYQGLFAIDQYHGQLYINSSNVSHLIGNAMELEVFVRDSGIPQLETKGRLKVMFSNHLDHLKNSGTGFGGGLSVSMVIVICLAVLLAVCLLVLALIMSFCRVDRKDNRAYNCREEESAYTHQPRRPQRQIHKADIHVVPVLRGRQKHPGSPSETHKPFSLTDECKEKPEDDALHTPFHLTPTLYRTLRNQHNHETLNDDQEVDQSLLLPLSVCQTLQYQRQRSCSRENLQDFNSTLPASFKTLKNPGSPQVRPEYPPSCSEPLLYNKEDVHPATSPTLRRQRNREISSHEQILRSLVRLSMAALAEKEAVELTMQSPHVQQISQLLSLLHQGQVHPKTLHRGNKYSKVNRSAGQETDWQSTKDSGNGESEAGDLDSEPGIDLPGSQQLLENSLETMLGHSGGSESNRLSGLDPGWIARLSLPLTNNYKDNVFTPDTPVLQQPLITAEEREELKTFLTFGKASEGSQGSKLTSTFLTEMSSLFEMLLNQKADSHGDPASDVLMRLSGCSKTLAADSSKSDNTKK</sequence>
<dbReference type="Pfam" id="PF00028">
    <property type="entry name" value="Cadherin"/>
    <property type="match status" value="5"/>
</dbReference>
<comment type="subcellular location">
    <subcellularLocation>
        <location evidence="1">Cell membrane</location>
        <topology evidence="1">Single-pass type I membrane protein</topology>
    </subcellularLocation>
</comment>
<dbReference type="InterPro" id="IPR002126">
    <property type="entry name" value="Cadherin-like_dom"/>
</dbReference>
<evidence type="ECO:0000256" key="13">
    <source>
        <dbReference type="SAM" id="Phobius"/>
    </source>
</evidence>
<keyword evidence="4" id="KW-0732">Signal</keyword>
<dbReference type="PRINTS" id="PR00205">
    <property type="entry name" value="CADHERIN"/>
</dbReference>